<protein>
    <recommendedName>
        <fullName evidence="1">Ricin B lectin domain-containing protein</fullName>
    </recommendedName>
</protein>
<proteinExistence type="predicted"/>
<evidence type="ECO:0000259" key="1">
    <source>
        <dbReference type="Pfam" id="PF14200"/>
    </source>
</evidence>
<dbReference type="RefSeq" id="XP_056748244.1">
    <property type="nucleotide sequence ID" value="XM_056902957.1"/>
</dbReference>
<reference evidence="2" key="2">
    <citation type="submission" date="2023-01" db="EMBL/GenBank/DDBJ databases">
        <authorList>
            <person name="Petersen C."/>
        </authorList>
    </citation>
    <scope>NUCLEOTIDE SEQUENCE</scope>
    <source>
        <strain evidence="2">IBT 12815</strain>
    </source>
</reference>
<dbReference type="Proteomes" id="UP001213799">
    <property type="component" value="Unassembled WGS sequence"/>
</dbReference>
<dbReference type="Pfam" id="PF14200">
    <property type="entry name" value="RicinB_lectin_2"/>
    <property type="match status" value="1"/>
</dbReference>
<dbReference type="PROSITE" id="PS50231">
    <property type="entry name" value="RICIN_B_LECTIN"/>
    <property type="match status" value="1"/>
</dbReference>
<dbReference type="InterPro" id="IPR000772">
    <property type="entry name" value="Ricin_B_lectin"/>
</dbReference>
<sequence length="152" mass="17243">MSLVPGVYRLRTAQPSSSGDMYMELKDGAKWSGVQLAKLKPTSAAQKWNLSKEQDQWILDNESQDNEVLSPLANNSNGQLFGSGLKSKENSILRWKLFQYEGGIWRIENVAFHDKVVDLQEGIAQPGQPIIIYPGRDETVDNQRWHLEKVED</sequence>
<feature type="domain" description="Ricin B lectin" evidence="1">
    <location>
        <begin position="45"/>
        <end position="133"/>
    </location>
</feature>
<evidence type="ECO:0000313" key="3">
    <source>
        <dbReference type="Proteomes" id="UP001213799"/>
    </source>
</evidence>
<dbReference type="Gene3D" id="2.80.10.50">
    <property type="match status" value="1"/>
</dbReference>
<dbReference type="InterPro" id="IPR035992">
    <property type="entry name" value="Ricin_B-like_lectins"/>
</dbReference>
<dbReference type="EMBL" id="JAQJAE010000006">
    <property type="protein sequence ID" value="KAJ5589225.1"/>
    <property type="molecule type" value="Genomic_DNA"/>
</dbReference>
<evidence type="ECO:0000313" key="2">
    <source>
        <dbReference type="EMBL" id="KAJ5589225.1"/>
    </source>
</evidence>
<accession>A0AAD6DNC7</accession>
<dbReference type="GeneID" id="81593199"/>
<organism evidence="2 3">
    <name type="scientific">Penicillium hordei</name>
    <dbReference type="NCBI Taxonomy" id="40994"/>
    <lineage>
        <taxon>Eukaryota</taxon>
        <taxon>Fungi</taxon>
        <taxon>Dikarya</taxon>
        <taxon>Ascomycota</taxon>
        <taxon>Pezizomycotina</taxon>
        <taxon>Eurotiomycetes</taxon>
        <taxon>Eurotiomycetidae</taxon>
        <taxon>Eurotiales</taxon>
        <taxon>Aspergillaceae</taxon>
        <taxon>Penicillium</taxon>
    </lineage>
</organism>
<keyword evidence="3" id="KW-1185">Reference proteome</keyword>
<dbReference type="AlphaFoldDB" id="A0AAD6DNC7"/>
<comment type="caution">
    <text evidence="2">The sequence shown here is derived from an EMBL/GenBank/DDBJ whole genome shotgun (WGS) entry which is preliminary data.</text>
</comment>
<dbReference type="SUPFAM" id="SSF50370">
    <property type="entry name" value="Ricin B-like lectins"/>
    <property type="match status" value="1"/>
</dbReference>
<reference evidence="2" key="1">
    <citation type="journal article" date="2023" name="IMA Fungus">
        <title>Comparative genomic study of the Penicillium genus elucidates a diverse pangenome and 15 lateral gene transfer events.</title>
        <authorList>
            <person name="Petersen C."/>
            <person name="Sorensen T."/>
            <person name="Nielsen M.R."/>
            <person name="Sondergaard T.E."/>
            <person name="Sorensen J.L."/>
            <person name="Fitzpatrick D.A."/>
            <person name="Frisvad J.C."/>
            <person name="Nielsen K.L."/>
        </authorList>
    </citation>
    <scope>NUCLEOTIDE SEQUENCE</scope>
    <source>
        <strain evidence="2">IBT 12815</strain>
    </source>
</reference>
<gene>
    <name evidence="2" type="ORF">N7537_011903</name>
</gene>
<name>A0AAD6DNC7_9EURO</name>